<comment type="caution">
    <text evidence="1">The sequence shown here is derived from an EMBL/GenBank/DDBJ whole genome shotgun (WGS) entry which is preliminary data.</text>
</comment>
<name>A0ABU9ZTE7_9HYPH</name>
<dbReference type="Pfam" id="PF07505">
    <property type="entry name" value="DUF5131"/>
    <property type="match status" value="1"/>
</dbReference>
<evidence type="ECO:0000313" key="2">
    <source>
        <dbReference type="Proteomes" id="UP001407347"/>
    </source>
</evidence>
<organism evidence="1 2">
    <name type="scientific">Methylobacterium ajmalii</name>
    <dbReference type="NCBI Taxonomy" id="2738439"/>
    <lineage>
        <taxon>Bacteria</taxon>
        <taxon>Pseudomonadati</taxon>
        <taxon>Pseudomonadota</taxon>
        <taxon>Alphaproteobacteria</taxon>
        <taxon>Hyphomicrobiales</taxon>
        <taxon>Methylobacteriaceae</taxon>
        <taxon>Methylobacterium</taxon>
    </lineage>
</organism>
<evidence type="ECO:0000313" key="1">
    <source>
        <dbReference type="EMBL" id="MEN3234215.1"/>
    </source>
</evidence>
<dbReference type="EMBL" id="JAQYXP010000002">
    <property type="protein sequence ID" value="MEN3234215.1"/>
    <property type="molecule type" value="Genomic_DNA"/>
</dbReference>
<proteinExistence type="predicted"/>
<sequence length="321" mass="36009">MAEHSTIEWTHHTWSPWIGCQKVSPACDGCYAEHLMDTRMGRVEWGPHGERKRTSAAYWRQPLAWNRAAAAAGRIESVFPSLCDPFDNQVDPAWRRDFFDLIRATPNLQWLLLTKRPQNIVEMAEAAGGLPENAAIGTTCEDQPRANLNVRSLLDAARDLRPAFTFVSAEPLLGPIDFTRIVYGTAGDYTVVRDALKASDIERIDWIITGGETDQGKHKARPSHPDWFRQIRDACAAAGVPYLHKQNGEWLPAGNWYEHHPVSLVLRQYRDGQWQEVQDDAGDYVCRIGKRAAGRLLDGVTHDEFPEAAQSASLAEGSRRG</sequence>
<reference evidence="1 2" key="1">
    <citation type="journal article" date="2023" name="PLoS ONE">
        <title>Complete genome assembly of Hawai'i environmental nontuberculous mycobacteria reveals unexpected co-isolation with methylobacteria.</title>
        <authorList>
            <person name="Hendrix J."/>
            <person name="Epperson L.E."/>
            <person name="Tong E.I."/>
            <person name="Chan Y.L."/>
            <person name="Hasan N.A."/>
            <person name="Dawrs S.N."/>
            <person name="Norton G.J."/>
            <person name="Virdi R."/>
            <person name="Crooks J.L."/>
            <person name="Chan E.D."/>
            <person name="Honda J.R."/>
            <person name="Strong M."/>
        </authorList>
    </citation>
    <scope>NUCLEOTIDE SEQUENCE [LARGE SCALE GENOMIC DNA]</scope>
    <source>
        <strain evidence="1 2">NJH_HI04-1</strain>
    </source>
</reference>
<dbReference type="Proteomes" id="UP001407347">
    <property type="component" value="Unassembled WGS sequence"/>
</dbReference>
<dbReference type="InterPro" id="IPR011101">
    <property type="entry name" value="DUF5131"/>
</dbReference>
<keyword evidence="2" id="KW-1185">Reference proteome</keyword>
<gene>
    <name evidence="1" type="ORF">PUR29_11460</name>
</gene>
<accession>A0ABU9ZTE7</accession>
<protein>
    <submittedName>
        <fullName evidence="1">DUF5131 family protein</fullName>
    </submittedName>
</protein>
<dbReference type="RefSeq" id="WP_346012960.1">
    <property type="nucleotide sequence ID" value="NZ_JAQYXP010000002.1"/>
</dbReference>